<feature type="domain" description="Cytochrome c" evidence="5">
    <location>
        <begin position="13"/>
        <end position="94"/>
    </location>
</feature>
<keyword evidence="2 4" id="KW-0479">Metal-binding</keyword>
<reference evidence="6" key="1">
    <citation type="submission" date="2020-02" db="EMBL/GenBank/DDBJ databases">
        <title>Flavobacterium sp. genome.</title>
        <authorList>
            <person name="Jung H.S."/>
            <person name="Baek J.H."/>
            <person name="Jeon C.O."/>
        </authorList>
    </citation>
    <scope>NUCLEOTIDE SEQUENCE</scope>
    <source>
        <strain evidence="6">SE-s28</strain>
    </source>
</reference>
<dbReference type="Gene3D" id="1.10.760.10">
    <property type="entry name" value="Cytochrome c-like domain"/>
    <property type="match status" value="1"/>
</dbReference>
<dbReference type="PROSITE" id="PS51007">
    <property type="entry name" value="CYTC"/>
    <property type="match status" value="1"/>
</dbReference>
<dbReference type="AlphaFoldDB" id="A0A972JH06"/>
<keyword evidence="1 4" id="KW-0349">Heme</keyword>
<keyword evidence="3 4" id="KW-0408">Iron</keyword>
<proteinExistence type="predicted"/>
<name>A0A972JH06_9FLAO</name>
<keyword evidence="7" id="KW-1185">Reference proteome</keyword>
<dbReference type="GO" id="GO:0009055">
    <property type="term" value="F:electron transfer activity"/>
    <property type="evidence" value="ECO:0007669"/>
    <property type="project" value="InterPro"/>
</dbReference>
<accession>A0A972JH06</accession>
<evidence type="ECO:0000256" key="4">
    <source>
        <dbReference type="PROSITE-ProRule" id="PRU00433"/>
    </source>
</evidence>
<dbReference type="Pfam" id="PF00034">
    <property type="entry name" value="Cytochrom_C"/>
    <property type="match status" value="1"/>
</dbReference>
<comment type="caution">
    <text evidence="6">The sequence shown here is derived from an EMBL/GenBank/DDBJ whole genome shotgun (WGS) entry which is preliminary data.</text>
</comment>
<evidence type="ECO:0000256" key="3">
    <source>
        <dbReference type="ARBA" id="ARBA00023004"/>
    </source>
</evidence>
<dbReference type="InterPro" id="IPR009056">
    <property type="entry name" value="Cyt_c-like_dom"/>
</dbReference>
<dbReference type="GO" id="GO:0020037">
    <property type="term" value="F:heme binding"/>
    <property type="evidence" value="ECO:0007669"/>
    <property type="project" value="InterPro"/>
</dbReference>
<evidence type="ECO:0000256" key="1">
    <source>
        <dbReference type="ARBA" id="ARBA00022617"/>
    </source>
</evidence>
<dbReference type="SUPFAM" id="SSF46626">
    <property type="entry name" value="Cytochrome c"/>
    <property type="match status" value="1"/>
</dbReference>
<evidence type="ECO:0000256" key="2">
    <source>
        <dbReference type="ARBA" id="ARBA00022723"/>
    </source>
</evidence>
<evidence type="ECO:0000313" key="6">
    <source>
        <dbReference type="EMBL" id="NMH27435.1"/>
    </source>
</evidence>
<dbReference type="EMBL" id="JAAMPU010000100">
    <property type="protein sequence ID" value="NMH27435.1"/>
    <property type="molecule type" value="Genomic_DNA"/>
</dbReference>
<dbReference type="InterPro" id="IPR036909">
    <property type="entry name" value="Cyt_c-like_dom_sf"/>
</dbReference>
<evidence type="ECO:0000313" key="7">
    <source>
        <dbReference type="Proteomes" id="UP000712080"/>
    </source>
</evidence>
<protein>
    <submittedName>
        <fullName evidence="6">C-type cytochrome</fullName>
    </submittedName>
</protein>
<gene>
    <name evidence="6" type="ORF">G6047_05265</name>
</gene>
<dbReference type="Proteomes" id="UP000712080">
    <property type="component" value="Unassembled WGS sequence"/>
</dbReference>
<evidence type="ECO:0000259" key="5">
    <source>
        <dbReference type="PROSITE" id="PS51007"/>
    </source>
</evidence>
<sequence>MPVLLCGTPKLGPGAVQGKRTFNQYCAACHKLDARSQGPVLRHVKPELFWAYLDTVRHQNDSLKFERLDVDFHRNLSEQVLSSSDVRNIMDYIK</sequence>
<organism evidence="6 7">
    <name type="scientific">Flavobacterium silvaticum</name>
    <dbReference type="NCBI Taxonomy" id="1852020"/>
    <lineage>
        <taxon>Bacteria</taxon>
        <taxon>Pseudomonadati</taxon>
        <taxon>Bacteroidota</taxon>
        <taxon>Flavobacteriia</taxon>
        <taxon>Flavobacteriales</taxon>
        <taxon>Flavobacteriaceae</taxon>
        <taxon>Flavobacterium</taxon>
    </lineage>
</organism>
<dbReference type="GO" id="GO:0046872">
    <property type="term" value="F:metal ion binding"/>
    <property type="evidence" value="ECO:0007669"/>
    <property type="project" value="UniProtKB-KW"/>
</dbReference>